<comment type="subcellular location">
    <subcellularLocation>
        <location evidence="2">Cell membrane</location>
    </subcellularLocation>
</comment>
<keyword evidence="6 11" id="KW-0812">Transmembrane</keyword>
<dbReference type="SMART" id="SM00388">
    <property type="entry name" value="HisKA"/>
    <property type="match status" value="1"/>
</dbReference>
<keyword evidence="5" id="KW-0808">Transferase</keyword>
<comment type="catalytic activity">
    <reaction evidence="1">
        <text>ATP + protein L-histidine = ADP + protein N-phospho-L-histidine.</text>
        <dbReference type="EC" id="2.7.13.3"/>
    </reaction>
</comment>
<dbReference type="Pfam" id="PF00512">
    <property type="entry name" value="HisKA"/>
    <property type="match status" value="1"/>
</dbReference>
<evidence type="ECO:0000256" key="2">
    <source>
        <dbReference type="ARBA" id="ARBA00004236"/>
    </source>
</evidence>
<dbReference type="InterPro" id="IPR003660">
    <property type="entry name" value="HAMP_dom"/>
</dbReference>
<dbReference type="SMART" id="SM00387">
    <property type="entry name" value="HATPase_c"/>
    <property type="match status" value="1"/>
</dbReference>
<dbReference type="GO" id="GO:0016301">
    <property type="term" value="F:kinase activity"/>
    <property type="evidence" value="ECO:0007669"/>
    <property type="project" value="UniProtKB-KW"/>
</dbReference>
<evidence type="ECO:0000259" key="12">
    <source>
        <dbReference type="PROSITE" id="PS50109"/>
    </source>
</evidence>
<keyword evidence="10 11" id="KW-0472">Membrane</keyword>
<evidence type="ECO:0000256" key="6">
    <source>
        <dbReference type="ARBA" id="ARBA00022692"/>
    </source>
</evidence>
<evidence type="ECO:0000256" key="3">
    <source>
        <dbReference type="ARBA" id="ARBA00012438"/>
    </source>
</evidence>
<dbReference type="PROSITE" id="PS50109">
    <property type="entry name" value="HIS_KIN"/>
    <property type="match status" value="1"/>
</dbReference>
<dbReference type="InterPro" id="IPR003661">
    <property type="entry name" value="HisK_dim/P_dom"/>
</dbReference>
<dbReference type="Proteomes" id="UP001310387">
    <property type="component" value="Unassembled WGS sequence"/>
</dbReference>
<evidence type="ECO:0000256" key="7">
    <source>
        <dbReference type="ARBA" id="ARBA00022777"/>
    </source>
</evidence>
<evidence type="ECO:0000313" key="14">
    <source>
        <dbReference type="EMBL" id="MEG3616413.1"/>
    </source>
</evidence>
<dbReference type="InterPro" id="IPR004358">
    <property type="entry name" value="Sig_transdc_His_kin-like_C"/>
</dbReference>
<reference evidence="14" key="1">
    <citation type="journal article" date="2024" name="Antonie Van Leeuwenhoek">
        <title>Isoptericola haloaureus sp. nov., a dimorphic actinobacterium isolated from mangrove sediments of southeast India, implicating biosaline agricultural significance through nitrogen fixation and salt tolerance genes.</title>
        <authorList>
            <person name="Prathaban M."/>
            <person name="Prathiviraj R."/>
            <person name="Ravichandran M."/>
            <person name="Natarajan S.D."/>
            <person name="Sobanaa M."/>
            <person name="Hari Krishna Kumar S."/>
            <person name="Chandrasekar V."/>
            <person name="Selvin J."/>
        </authorList>
    </citation>
    <scope>NUCLEOTIDE SEQUENCE</scope>
    <source>
        <strain evidence="14">MP1014</strain>
    </source>
</reference>
<reference evidence="14" key="2">
    <citation type="submission" date="2024-02" db="EMBL/GenBank/DDBJ databases">
        <authorList>
            <person name="Prathaban M."/>
            <person name="Mythili R."/>
            <person name="Sharmila Devi N."/>
            <person name="Sobanaa M."/>
            <person name="Prathiviraj R."/>
            <person name="Selvin J."/>
        </authorList>
    </citation>
    <scope>NUCLEOTIDE SEQUENCE</scope>
    <source>
        <strain evidence="14">MP1014</strain>
    </source>
</reference>
<organism evidence="14 15">
    <name type="scientific">Isoptericola haloaureus</name>
    <dbReference type="NCBI Taxonomy" id="1542902"/>
    <lineage>
        <taxon>Bacteria</taxon>
        <taxon>Bacillati</taxon>
        <taxon>Actinomycetota</taxon>
        <taxon>Actinomycetes</taxon>
        <taxon>Micrococcales</taxon>
        <taxon>Promicromonosporaceae</taxon>
        <taxon>Isoptericola</taxon>
    </lineage>
</organism>
<evidence type="ECO:0000259" key="13">
    <source>
        <dbReference type="PROSITE" id="PS50885"/>
    </source>
</evidence>
<dbReference type="EC" id="2.7.13.3" evidence="3"/>
<dbReference type="Gene3D" id="3.30.565.10">
    <property type="entry name" value="Histidine kinase-like ATPase, C-terminal domain"/>
    <property type="match status" value="1"/>
</dbReference>
<dbReference type="InterPro" id="IPR005467">
    <property type="entry name" value="His_kinase_dom"/>
</dbReference>
<evidence type="ECO:0000256" key="4">
    <source>
        <dbReference type="ARBA" id="ARBA00022553"/>
    </source>
</evidence>
<evidence type="ECO:0000256" key="5">
    <source>
        <dbReference type="ARBA" id="ARBA00022679"/>
    </source>
</evidence>
<comment type="caution">
    <text evidence="14">The sequence shown here is derived from an EMBL/GenBank/DDBJ whole genome shotgun (WGS) entry which is preliminary data.</text>
</comment>
<dbReference type="CDD" id="cd00082">
    <property type="entry name" value="HisKA"/>
    <property type="match status" value="1"/>
</dbReference>
<keyword evidence="7 14" id="KW-0418">Kinase</keyword>
<accession>A0ABU7ZAH6</accession>
<dbReference type="InterPro" id="IPR003594">
    <property type="entry name" value="HATPase_dom"/>
</dbReference>
<dbReference type="InterPro" id="IPR036890">
    <property type="entry name" value="HATPase_C_sf"/>
</dbReference>
<dbReference type="SUPFAM" id="SSF158472">
    <property type="entry name" value="HAMP domain-like"/>
    <property type="match status" value="1"/>
</dbReference>
<dbReference type="CDD" id="cd00075">
    <property type="entry name" value="HATPase"/>
    <property type="match status" value="1"/>
</dbReference>
<evidence type="ECO:0000256" key="10">
    <source>
        <dbReference type="ARBA" id="ARBA00023136"/>
    </source>
</evidence>
<dbReference type="RefSeq" id="WP_332902890.1">
    <property type="nucleotide sequence ID" value="NZ_JBAGLP010000118.1"/>
</dbReference>
<dbReference type="CDD" id="cd06225">
    <property type="entry name" value="HAMP"/>
    <property type="match status" value="1"/>
</dbReference>
<dbReference type="PANTHER" id="PTHR45436">
    <property type="entry name" value="SENSOR HISTIDINE KINASE YKOH"/>
    <property type="match status" value="1"/>
</dbReference>
<feature type="domain" description="Histidine kinase" evidence="12">
    <location>
        <begin position="241"/>
        <end position="449"/>
    </location>
</feature>
<dbReference type="PRINTS" id="PR00344">
    <property type="entry name" value="BCTRLSENSOR"/>
</dbReference>
<name>A0ABU7ZAH6_9MICO</name>
<evidence type="ECO:0000256" key="11">
    <source>
        <dbReference type="SAM" id="Phobius"/>
    </source>
</evidence>
<dbReference type="EMBL" id="JBAGLP010000118">
    <property type="protein sequence ID" value="MEG3616413.1"/>
    <property type="molecule type" value="Genomic_DNA"/>
</dbReference>
<dbReference type="InterPro" id="IPR036097">
    <property type="entry name" value="HisK_dim/P_sf"/>
</dbReference>
<dbReference type="InterPro" id="IPR050428">
    <property type="entry name" value="TCS_sensor_his_kinase"/>
</dbReference>
<sequence>MRARLTALVYVPVALVLVLVGLLYAASVTRAQQQDVFFDRVRDASYLTITARQAILADDPGIVAVDLERYRQVYGIRSAVVDQAGVTLAAAGLEVEDYPQRHTAIAGRPSEMTTSFWPWDVDEVVVAEPVHDGEDVVGALVTVSDTQALERNIWLSWGLLTAGGVAVALLAVLIADRTAGWVLRPVRVVDAAMERMGSGRLDERIPPSTGPPELREVVTRFNEMAERVEQLMRRQQEFVANASHELRNPLNALMLRIEGLALTVPPDQVDEVEHVRAEAERMAQILDALLLLADDAGMGPAQPVDLVELAERRIDGWRLVERGREVRLTAPDRPVWAGVDPTALGTALDTIVDNALKFSPPEEPLEIVVHDEPGRLEIVVRDHGPGVAPDHLARLTERFWRSPGHSNVRGSGLGLAIASELLSSAGGRLRLELPDDGGLRAHLQVPAWDDEPEEEPA</sequence>
<keyword evidence="8 11" id="KW-1133">Transmembrane helix</keyword>
<dbReference type="SUPFAM" id="SSF55874">
    <property type="entry name" value="ATPase domain of HSP90 chaperone/DNA topoisomerase II/histidine kinase"/>
    <property type="match status" value="1"/>
</dbReference>
<dbReference type="Gene3D" id="1.10.287.130">
    <property type="match status" value="1"/>
</dbReference>
<proteinExistence type="predicted"/>
<keyword evidence="15" id="KW-1185">Reference proteome</keyword>
<evidence type="ECO:0000256" key="8">
    <source>
        <dbReference type="ARBA" id="ARBA00022989"/>
    </source>
</evidence>
<keyword evidence="9" id="KW-0902">Two-component regulatory system</keyword>
<feature type="domain" description="HAMP" evidence="13">
    <location>
        <begin position="180"/>
        <end position="233"/>
    </location>
</feature>
<dbReference type="SMART" id="SM00304">
    <property type="entry name" value="HAMP"/>
    <property type="match status" value="1"/>
</dbReference>
<feature type="transmembrane region" description="Helical" evidence="11">
    <location>
        <begin position="154"/>
        <end position="175"/>
    </location>
</feature>
<dbReference type="Pfam" id="PF02518">
    <property type="entry name" value="HATPase_c"/>
    <property type="match status" value="1"/>
</dbReference>
<keyword evidence="4" id="KW-0597">Phosphoprotein</keyword>
<evidence type="ECO:0000256" key="1">
    <source>
        <dbReference type="ARBA" id="ARBA00000085"/>
    </source>
</evidence>
<evidence type="ECO:0000313" key="15">
    <source>
        <dbReference type="Proteomes" id="UP001310387"/>
    </source>
</evidence>
<dbReference type="PROSITE" id="PS50885">
    <property type="entry name" value="HAMP"/>
    <property type="match status" value="1"/>
</dbReference>
<dbReference type="SUPFAM" id="SSF47384">
    <property type="entry name" value="Homodimeric domain of signal transducing histidine kinase"/>
    <property type="match status" value="1"/>
</dbReference>
<dbReference type="PANTHER" id="PTHR45436:SF5">
    <property type="entry name" value="SENSOR HISTIDINE KINASE TRCS"/>
    <property type="match status" value="1"/>
</dbReference>
<dbReference type="Pfam" id="PF00672">
    <property type="entry name" value="HAMP"/>
    <property type="match status" value="1"/>
</dbReference>
<gene>
    <name evidence="14" type="ORF">V5O49_14880</name>
</gene>
<evidence type="ECO:0000256" key="9">
    <source>
        <dbReference type="ARBA" id="ARBA00023012"/>
    </source>
</evidence>
<protein>
    <recommendedName>
        <fullName evidence="3">histidine kinase</fullName>
        <ecNumber evidence="3">2.7.13.3</ecNumber>
    </recommendedName>
</protein>